<feature type="chain" id="PRO_5012722292" evidence="2">
    <location>
        <begin position="21"/>
        <end position="198"/>
    </location>
</feature>
<proteinExistence type="predicted"/>
<protein>
    <submittedName>
        <fullName evidence="3">Uncharacterized protein</fullName>
    </submittedName>
</protein>
<comment type="caution">
    <text evidence="3">The sequence shown here is derived from an EMBL/GenBank/DDBJ whole genome shotgun (WGS) entry which is preliminary data.</text>
</comment>
<evidence type="ECO:0000256" key="1">
    <source>
        <dbReference type="SAM" id="MobiDB-lite"/>
    </source>
</evidence>
<gene>
    <name evidence="3" type="ORF">CDD82_7394</name>
</gene>
<keyword evidence="2" id="KW-0732">Signal</keyword>
<dbReference type="OrthoDB" id="5230873at2759"/>
<feature type="region of interest" description="Disordered" evidence="1">
    <location>
        <begin position="178"/>
        <end position="198"/>
    </location>
</feature>
<evidence type="ECO:0000256" key="2">
    <source>
        <dbReference type="SAM" id="SignalP"/>
    </source>
</evidence>
<dbReference type="AlphaFoldDB" id="A0A2C5XVT8"/>
<reference evidence="3 4" key="1">
    <citation type="submission" date="2017-06" db="EMBL/GenBank/DDBJ databases">
        <title>Ant-infecting Ophiocordyceps genomes reveal a high diversity of potential behavioral manipulation genes and a possible major role for enterotoxins.</title>
        <authorList>
            <person name="De Bekker C."/>
            <person name="Evans H.C."/>
            <person name="Brachmann A."/>
            <person name="Hughes D.P."/>
        </authorList>
    </citation>
    <scope>NUCLEOTIDE SEQUENCE [LARGE SCALE GENOMIC DNA]</scope>
    <source>
        <strain evidence="3 4">1348a</strain>
    </source>
</reference>
<keyword evidence="4" id="KW-1185">Reference proteome</keyword>
<evidence type="ECO:0000313" key="3">
    <source>
        <dbReference type="EMBL" id="PHH69998.1"/>
    </source>
</evidence>
<evidence type="ECO:0000313" key="4">
    <source>
        <dbReference type="Proteomes" id="UP000224854"/>
    </source>
</evidence>
<accession>A0A2C5XVT8</accession>
<sequence length="198" mass="20694">MLVRLTHLDALLGLVVAAAAAPYETFNLYAYGTGIGGFPVFAQGNMAYLGDEAYLKRLNASDAALVKFTAAPHSSVWNASSNQTAVAAPFSNSTLFVPRQGSPSSHVGFSNDTAAQGSVSSDGFTFYGDVAMHVNATGHWETHWCAEATDSKDVWALHWDPQATASPGNRILLELKATGPATNATGPVPPTVSPSKPA</sequence>
<dbReference type="Proteomes" id="UP000224854">
    <property type="component" value="Unassembled WGS sequence"/>
</dbReference>
<name>A0A2C5XVT8_9HYPO</name>
<dbReference type="EMBL" id="NJEU01000857">
    <property type="protein sequence ID" value="PHH69998.1"/>
    <property type="molecule type" value="Genomic_DNA"/>
</dbReference>
<organism evidence="3 4">
    <name type="scientific">Ophiocordyceps australis</name>
    <dbReference type="NCBI Taxonomy" id="1399860"/>
    <lineage>
        <taxon>Eukaryota</taxon>
        <taxon>Fungi</taxon>
        <taxon>Dikarya</taxon>
        <taxon>Ascomycota</taxon>
        <taxon>Pezizomycotina</taxon>
        <taxon>Sordariomycetes</taxon>
        <taxon>Hypocreomycetidae</taxon>
        <taxon>Hypocreales</taxon>
        <taxon>Ophiocordycipitaceae</taxon>
        <taxon>Ophiocordyceps</taxon>
    </lineage>
</organism>
<feature type="compositionally biased region" description="Pro residues" evidence="1">
    <location>
        <begin position="187"/>
        <end position="198"/>
    </location>
</feature>
<feature type="signal peptide" evidence="2">
    <location>
        <begin position="1"/>
        <end position="20"/>
    </location>
</feature>